<dbReference type="PANTHER" id="PTHR43350:SF2">
    <property type="entry name" value="GROES-LIKE ZINC-BINDING ALCOHOL DEHYDROGENASE FAMILY PROTEIN"/>
    <property type="match status" value="1"/>
</dbReference>
<gene>
    <name evidence="8" type="ORF">SCUCBS95973_000002</name>
</gene>
<name>A0ABP0AMQ5_9PEZI</name>
<evidence type="ECO:0000256" key="4">
    <source>
        <dbReference type="ARBA" id="ARBA00022833"/>
    </source>
</evidence>
<protein>
    <recommendedName>
        <fullName evidence="7">Enoyl reductase (ER) domain-containing protein</fullName>
    </recommendedName>
</protein>
<dbReference type="InterPro" id="IPR013149">
    <property type="entry name" value="ADH-like_C"/>
</dbReference>
<reference evidence="8 9" key="1">
    <citation type="submission" date="2024-01" db="EMBL/GenBank/DDBJ databases">
        <authorList>
            <person name="Allen C."/>
            <person name="Tagirdzhanova G."/>
        </authorList>
    </citation>
    <scope>NUCLEOTIDE SEQUENCE [LARGE SCALE GENOMIC DNA]</scope>
</reference>
<dbReference type="Gene3D" id="3.40.50.720">
    <property type="entry name" value="NAD(P)-binding Rossmann-like Domain"/>
    <property type="match status" value="1"/>
</dbReference>
<evidence type="ECO:0000313" key="9">
    <source>
        <dbReference type="Proteomes" id="UP001642405"/>
    </source>
</evidence>
<accession>A0ABP0AMQ5</accession>
<keyword evidence="4 6" id="KW-0862">Zinc</keyword>
<dbReference type="PANTHER" id="PTHR43350">
    <property type="entry name" value="NAD-DEPENDENT ALCOHOL DEHYDROGENASE"/>
    <property type="match status" value="1"/>
</dbReference>
<proteinExistence type="inferred from homology"/>
<comment type="caution">
    <text evidence="8">The sequence shown here is derived from an EMBL/GenBank/DDBJ whole genome shotgun (WGS) entry which is preliminary data.</text>
</comment>
<comment type="similarity">
    <text evidence="2 6">Belongs to the zinc-containing alcohol dehydrogenase family.</text>
</comment>
<evidence type="ECO:0000256" key="1">
    <source>
        <dbReference type="ARBA" id="ARBA00001947"/>
    </source>
</evidence>
<keyword evidence="5" id="KW-0560">Oxidoreductase</keyword>
<dbReference type="InterPro" id="IPR002328">
    <property type="entry name" value="ADH_Zn_CS"/>
</dbReference>
<dbReference type="InterPro" id="IPR011032">
    <property type="entry name" value="GroES-like_sf"/>
</dbReference>
<evidence type="ECO:0000256" key="6">
    <source>
        <dbReference type="RuleBase" id="RU361277"/>
    </source>
</evidence>
<evidence type="ECO:0000256" key="3">
    <source>
        <dbReference type="ARBA" id="ARBA00022723"/>
    </source>
</evidence>
<dbReference type="CDD" id="cd08278">
    <property type="entry name" value="benzyl_alcohol_DH"/>
    <property type="match status" value="1"/>
</dbReference>
<dbReference type="PROSITE" id="PS00059">
    <property type="entry name" value="ADH_ZINC"/>
    <property type="match status" value="1"/>
</dbReference>
<keyword evidence="9" id="KW-1185">Reference proteome</keyword>
<dbReference type="Pfam" id="PF00107">
    <property type="entry name" value="ADH_zinc_N"/>
    <property type="match status" value="1"/>
</dbReference>
<dbReference type="SMART" id="SM00829">
    <property type="entry name" value="PKS_ER"/>
    <property type="match status" value="1"/>
</dbReference>
<feature type="domain" description="Enoyl reductase (ER)" evidence="7">
    <location>
        <begin position="18"/>
        <end position="391"/>
    </location>
</feature>
<evidence type="ECO:0000256" key="2">
    <source>
        <dbReference type="ARBA" id="ARBA00008072"/>
    </source>
</evidence>
<organism evidence="8 9">
    <name type="scientific">Sporothrix curviconia</name>
    <dbReference type="NCBI Taxonomy" id="1260050"/>
    <lineage>
        <taxon>Eukaryota</taxon>
        <taxon>Fungi</taxon>
        <taxon>Dikarya</taxon>
        <taxon>Ascomycota</taxon>
        <taxon>Pezizomycotina</taxon>
        <taxon>Sordariomycetes</taxon>
        <taxon>Sordariomycetidae</taxon>
        <taxon>Ophiostomatales</taxon>
        <taxon>Ophiostomataceae</taxon>
        <taxon>Sporothrix</taxon>
    </lineage>
</organism>
<dbReference type="Proteomes" id="UP001642405">
    <property type="component" value="Unassembled WGS sequence"/>
</dbReference>
<evidence type="ECO:0000313" key="8">
    <source>
        <dbReference type="EMBL" id="CAK7208149.1"/>
    </source>
</evidence>
<dbReference type="SUPFAM" id="SSF51735">
    <property type="entry name" value="NAD(P)-binding Rossmann-fold domains"/>
    <property type="match status" value="1"/>
</dbReference>
<dbReference type="SUPFAM" id="SSF50129">
    <property type="entry name" value="GroES-like"/>
    <property type="match status" value="1"/>
</dbReference>
<dbReference type="Gene3D" id="3.90.180.10">
    <property type="entry name" value="Medium-chain alcohol dehydrogenases, catalytic domain"/>
    <property type="match status" value="1"/>
</dbReference>
<dbReference type="InterPro" id="IPR036291">
    <property type="entry name" value="NAD(P)-bd_dom_sf"/>
</dbReference>
<sequence length="394" mass="41168">MTVQLGVATEGLVVQAAGADFTMKPIVLADMNDDEVLVEMKYSGICHTDILLQRGLLPPVDFPAIFGHEGAGTVLRVGAEAAKRDPALRPGASVLLSFNTCGRCRECTANRPSFCHVHVQANAGCVRLRDGSTPARLGYPAATPVRSQCFGQSSFLRTSVVAGRSVVVVPDALLAGRMLDNSSESVLAAYAPLGCGFQTGAGTVLNALRPTPADSIAIFGMGSVGLAALMAAAATGVRQIVAVDVVADKLVAARGFGATHTINSREVADVPAEVRRLSDGGVAYAIDCTGVIPVIESLLACLAPGGTAASVGVPPPGKTVQIDALSFLMENKRFIGVVEGLSVPQTFIPQLIELHRDGRFPIDKLVQVYSVRDFELALADLRSGKVVKPVIKWD</sequence>
<dbReference type="InterPro" id="IPR013154">
    <property type="entry name" value="ADH-like_N"/>
</dbReference>
<dbReference type="Pfam" id="PF08240">
    <property type="entry name" value="ADH_N"/>
    <property type="match status" value="1"/>
</dbReference>
<dbReference type="EMBL" id="CAWUHB010000001">
    <property type="protein sequence ID" value="CAK7208149.1"/>
    <property type="molecule type" value="Genomic_DNA"/>
</dbReference>
<keyword evidence="3 6" id="KW-0479">Metal-binding</keyword>
<evidence type="ECO:0000259" key="7">
    <source>
        <dbReference type="SMART" id="SM00829"/>
    </source>
</evidence>
<comment type="cofactor">
    <cofactor evidence="1 6">
        <name>Zn(2+)</name>
        <dbReference type="ChEBI" id="CHEBI:29105"/>
    </cofactor>
</comment>
<evidence type="ECO:0000256" key="5">
    <source>
        <dbReference type="ARBA" id="ARBA00023002"/>
    </source>
</evidence>
<dbReference type="InterPro" id="IPR020843">
    <property type="entry name" value="ER"/>
</dbReference>